<evidence type="ECO:0000259" key="3">
    <source>
        <dbReference type="PROSITE" id="PS50901"/>
    </source>
</evidence>
<dbReference type="InterPro" id="IPR050206">
    <property type="entry name" value="FtsK/SpoIIIE/SftA"/>
</dbReference>
<dbReference type="Pfam" id="PF01580">
    <property type="entry name" value="FtsK_SpoIIIE"/>
    <property type="match status" value="1"/>
</dbReference>
<dbReference type="PANTHER" id="PTHR22683">
    <property type="entry name" value="SPORULATION PROTEIN RELATED"/>
    <property type="match status" value="1"/>
</dbReference>
<keyword evidence="2" id="KW-0067">ATP-binding</keyword>
<protein>
    <submittedName>
        <fullName evidence="4">Putative FtsK/SpoIIIE family protein</fullName>
    </submittedName>
</protein>
<feature type="domain" description="FtsK" evidence="3">
    <location>
        <begin position="169"/>
        <end position="370"/>
    </location>
</feature>
<evidence type="ECO:0000313" key="4">
    <source>
        <dbReference type="EMBL" id="ASN69146.1"/>
    </source>
</evidence>
<evidence type="ECO:0000256" key="2">
    <source>
        <dbReference type="ARBA" id="ARBA00022840"/>
    </source>
</evidence>
<dbReference type="InterPro" id="IPR027417">
    <property type="entry name" value="P-loop_NTPase"/>
</dbReference>
<dbReference type="PANTHER" id="PTHR22683:SF1">
    <property type="entry name" value="TYPE VII SECRETION SYSTEM PROTEIN ESSC"/>
    <property type="match status" value="1"/>
</dbReference>
<dbReference type="SUPFAM" id="SSF52540">
    <property type="entry name" value="P-loop containing nucleoside triphosphate hydrolases"/>
    <property type="match status" value="1"/>
</dbReference>
<dbReference type="PROSITE" id="PS50901">
    <property type="entry name" value="FTSK"/>
    <property type="match status" value="1"/>
</dbReference>
<dbReference type="GO" id="GO:0003677">
    <property type="term" value="F:DNA binding"/>
    <property type="evidence" value="ECO:0007669"/>
    <property type="project" value="InterPro"/>
</dbReference>
<name>A0A2H4J9G1_9CAUD</name>
<keyword evidence="1" id="KW-0547">Nucleotide-binding</keyword>
<dbReference type="InterPro" id="IPR002543">
    <property type="entry name" value="FtsK_dom"/>
</dbReference>
<dbReference type="GO" id="GO:0005524">
    <property type="term" value="F:ATP binding"/>
    <property type="evidence" value="ECO:0007669"/>
    <property type="project" value="UniProtKB-KW"/>
</dbReference>
<proteinExistence type="predicted"/>
<dbReference type="Gene3D" id="3.40.50.300">
    <property type="entry name" value="P-loop containing nucleotide triphosphate hydrolases"/>
    <property type="match status" value="1"/>
</dbReference>
<organism evidence="4">
    <name type="scientific">uncultured Caudovirales phage</name>
    <dbReference type="NCBI Taxonomy" id="2100421"/>
    <lineage>
        <taxon>Viruses</taxon>
        <taxon>Duplodnaviria</taxon>
        <taxon>Heunggongvirae</taxon>
        <taxon>Uroviricota</taxon>
        <taxon>Caudoviricetes</taxon>
        <taxon>Peduoviridae</taxon>
        <taxon>Maltschvirus</taxon>
        <taxon>Maltschvirus maltsch</taxon>
    </lineage>
</organism>
<reference evidence="4" key="1">
    <citation type="submission" date="2017-06" db="EMBL/GenBank/DDBJ databases">
        <title>Novel phages from South African skin metaviromes.</title>
        <authorList>
            <person name="van Zyl L.J."/>
            <person name="Abrahams Y."/>
            <person name="Stander E.A."/>
            <person name="Kirby B.M."/>
            <person name="Clavaud C."/>
            <person name="Farcet C."/>
            <person name="Breton L."/>
            <person name="Trindade M.I."/>
        </authorList>
    </citation>
    <scope>NUCLEOTIDE SEQUENCE</scope>
</reference>
<gene>
    <name evidence="4" type="ORF">7F23_33</name>
</gene>
<sequence>MFFEAITTLLMGSLALQAHFSKSGVGNDSKKLNKIFALSGLNVKDGTQTLTAQLIKKRNYSWGTEYKYRIPLGRSFDDYLNKQQVIEAGLNTRKVKIQLGDLKELILDKQIITNIRNLYQKKLTEKKEIELSYDGMLVVRVYEEPMPTLVSMFEGSKWAVPIGITREKNDRVLHDFEKIPHFVLGGATRYGKSNLLNGIIVSLIKQRPKQVKLHLVDLKGGVELCDYENVIQTVNIAYEPDQALLVLSNAYKEMRKMQERLRAVGKKNVQEARIPERHFIIIDEVGELNPDEAVDKKDIKENGVLIHKSEKTIKEECQKYMSQISRLGAGLGFRLILATQYPTGDVIPRQCKQNSDAKLCFRVQSSTASNVVLDGPGAEQLPQIKGRAIYQTADNKIIVQVPLTETDIIESTTEPHIREVKPVEAIEQETRANPIIIEKTGLS</sequence>
<evidence type="ECO:0000256" key="1">
    <source>
        <dbReference type="ARBA" id="ARBA00022741"/>
    </source>
</evidence>
<dbReference type="EMBL" id="MF417886">
    <property type="protein sequence ID" value="ASN69146.1"/>
    <property type="molecule type" value="Genomic_DNA"/>
</dbReference>
<accession>A0A2H4J9G1</accession>